<reference evidence="2" key="1">
    <citation type="submission" date="2025-02" db="EMBL/GenBank/DDBJ databases">
        <authorList>
            <consortium name="NCBI Genome Project"/>
        </authorList>
    </citation>
    <scope>NUCLEOTIDE SEQUENCE</scope>
</reference>
<dbReference type="KEGG" id="ang:An15g03320"/>
<organism evidence="2">
    <name type="scientific">Aspergillus niger</name>
    <dbReference type="NCBI Taxonomy" id="5061"/>
    <lineage>
        <taxon>Eukaryota</taxon>
        <taxon>Fungi</taxon>
        <taxon>Dikarya</taxon>
        <taxon>Ascomycota</taxon>
        <taxon>Pezizomycotina</taxon>
        <taxon>Eurotiomycetes</taxon>
        <taxon>Eurotiomycetidae</taxon>
        <taxon>Eurotiales</taxon>
        <taxon>Aspergillaceae</taxon>
        <taxon>Aspergillus</taxon>
        <taxon>Aspergillus subgen. Circumdati</taxon>
    </lineage>
</organism>
<feature type="compositionally biased region" description="Polar residues" evidence="1">
    <location>
        <begin position="87"/>
        <end position="96"/>
    </location>
</feature>
<accession>A0AAJ8E0T4</accession>
<name>A0AAJ8E0T4_ASPNG</name>
<protein>
    <submittedName>
        <fullName evidence="2">Uncharacterized protein</fullName>
    </submittedName>
</protein>
<reference evidence="2" key="2">
    <citation type="submission" date="2025-08" db="UniProtKB">
        <authorList>
            <consortium name="RefSeq"/>
        </authorList>
    </citation>
    <scope>IDENTIFICATION</scope>
</reference>
<evidence type="ECO:0000256" key="1">
    <source>
        <dbReference type="SAM" id="MobiDB-lite"/>
    </source>
</evidence>
<dbReference type="AlphaFoldDB" id="A0AAJ8E0T4"/>
<gene>
    <name evidence="2" type="ORF">An15g03320</name>
</gene>
<dbReference type="RefSeq" id="XP_059602511.1">
    <property type="nucleotide sequence ID" value="XM_059744588.1"/>
</dbReference>
<dbReference type="GeneID" id="84593156"/>
<proteinExistence type="predicted"/>
<dbReference type="VEuPathDB" id="FungiDB:An15g03320"/>
<feature type="region of interest" description="Disordered" evidence="1">
    <location>
        <begin position="1"/>
        <end position="96"/>
    </location>
</feature>
<sequence>MSFFETGARNLGNRSAAGWKKRTRFWSGGVGDTSKRRKRNSMTWSLIKTGSPSRQKGRNNNPGTENPSANGSKGALGGPGELVKNGRNGSKGQQHP</sequence>
<feature type="compositionally biased region" description="Polar residues" evidence="1">
    <location>
        <begin position="41"/>
        <end position="71"/>
    </location>
</feature>
<evidence type="ECO:0000313" key="2">
    <source>
        <dbReference type="RefSeq" id="XP_059602511.1"/>
    </source>
</evidence>